<dbReference type="SUPFAM" id="SSF52058">
    <property type="entry name" value="L domain-like"/>
    <property type="match status" value="1"/>
</dbReference>
<dbReference type="InterPro" id="IPR053139">
    <property type="entry name" value="Surface_bspA-like"/>
</dbReference>
<gene>
    <name evidence="1" type="ORF">TeGR_g10759</name>
</gene>
<sequence>MAHAWPVMSVLADSTRRCAYTISTWTHEATMRPAQVDEQEEFVESGLLQPRPHIVRSAVVPEPTTIITSRAFYECLDLHRVSFPASLVTVGDQAFCLCRGITSVDLSHTDLTSLNTGAFFVCSGLTEISFPSTLKHLGDRVFSQCPELKAVDLSHTGVQSIGKSAFRGCARLTEVLFPACLRTIEQECFYKAKSLLKADLAHTQLESISSFAFNLCTSLKEISFPKTLKRIGKYTFQQNTSLVELDLSFTQVRLIHVQAFSWCQSLRRFAPPRHLKSIHASAFHSCSWLMMNARKMKRGFIGDYCATEWVEFLRDTAVARKEVLHCVEVARLGREEDGSMPHCDPFLARVAGLPDDMVRVVVMFVGAEGGSGKIVRPFAPTEDIMFTNGFV</sequence>
<dbReference type="Pfam" id="PF13306">
    <property type="entry name" value="LRR_5"/>
    <property type="match status" value="1"/>
</dbReference>
<name>A0ABQ6MVR3_9STRA</name>
<accession>A0ABQ6MVR3</accession>
<proteinExistence type="predicted"/>
<evidence type="ECO:0000313" key="2">
    <source>
        <dbReference type="Proteomes" id="UP001165060"/>
    </source>
</evidence>
<organism evidence="1 2">
    <name type="scientific">Tetraparma gracilis</name>
    <dbReference type="NCBI Taxonomy" id="2962635"/>
    <lineage>
        <taxon>Eukaryota</taxon>
        <taxon>Sar</taxon>
        <taxon>Stramenopiles</taxon>
        <taxon>Ochrophyta</taxon>
        <taxon>Bolidophyceae</taxon>
        <taxon>Parmales</taxon>
        <taxon>Triparmaceae</taxon>
        <taxon>Tetraparma</taxon>
    </lineage>
</organism>
<dbReference type="PANTHER" id="PTHR45661:SF3">
    <property type="entry name" value="IG-LIKE DOMAIN-CONTAINING PROTEIN"/>
    <property type="match status" value="1"/>
</dbReference>
<dbReference type="Proteomes" id="UP001165060">
    <property type="component" value="Unassembled WGS sequence"/>
</dbReference>
<dbReference type="InterPro" id="IPR032675">
    <property type="entry name" value="LRR_dom_sf"/>
</dbReference>
<evidence type="ECO:0000313" key="1">
    <source>
        <dbReference type="EMBL" id="GMI33658.1"/>
    </source>
</evidence>
<reference evidence="1 2" key="1">
    <citation type="journal article" date="2023" name="Commun. Biol.">
        <title>Genome analysis of Parmales, the sister group of diatoms, reveals the evolutionary specialization of diatoms from phago-mixotrophs to photoautotrophs.</title>
        <authorList>
            <person name="Ban H."/>
            <person name="Sato S."/>
            <person name="Yoshikawa S."/>
            <person name="Yamada K."/>
            <person name="Nakamura Y."/>
            <person name="Ichinomiya M."/>
            <person name="Sato N."/>
            <person name="Blanc-Mathieu R."/>
            <person name="Endo H."/>
            <person name="Kuwata A."/>
            <person name="Ogata H."/>
        </authorList>
    </citation>
    <scope>NUCLEOTIDE SEQUENCE [LARGE SCALE GENOMIC DNA]</scope>
</reference>
<dbReference type="Gene3D" id="3.80.10.10">
    <property type="entry name" value="Ribonuclease Inhibitor"/>
    <property type="match status" value="2"/>
</dbReference>
<dbReference type="EMBL" id="BRYB01001784">
    <property type="protein sequence ID" value="GMI33658.1"/>
    <property type="molecule type" value="Genomic_DNA"/>
</dbReference>
<keyword evidence="2" id="KW-1185">Reference proteome</keyword>
<protein>
    <submittedName>
        <fullName evidence="1">Uncharacterized protein</fullName>
    </submittedName>
</protein>
<dbReference type="PANTHER" id="PTHR45661">
    <property type="entry name" value="SURFACE ANTIGEN"/>
    <property type="match status" value="1"/>
</dbReference>
<dbReference type="InterPro" id="IPR026906">
    <property type="entry name" value="LRR_5"/>
</dbReference>
<comment type="caution">
    <text evidence="1">The sequence shown here is derived from an EMBL/GenBank/DDBJ whole genome shotgun (WGS) entry which is preliminary data.</text>
</comment>